<keyword evidence="3" id="KW-0399">Innate immunity</keyword>
<dbReference type="OrthoDB" id="10037120at2759"/>
<protein>
    <submittedName>
        <fullName evidence="8">Myeloid differentiation primary response protein MyD88</fullName>
    </submittedName>
</protein>
<evidence type="ECO:0000256" key="5">
    <source>
        <dbReference type="ARBA" id="ARBA00023198"/>
    </source>
</evidence>
<dbReference type="GO" id="GO:0034142">
    <property type="term" value="P:toll-like receptor 4 signaling pathway"/>
    <property type="evidence" value="ECO:0007669"/>
    <property type="project" value="TreeGrafter"/>
</dbReference>
<dbReference type="SMART" id="SM00255">
    <property type="entry name" value="TIR"/>
    <property type="match status" value="1"/>
</dbReference>
<dbReference type="Gene3D" id="1.10.533.10">
    <property type="entry name" value="Death Domain, Fas"/>
    <property type="match status" value="1"/>
</dbReference>
<evidence type="ECO:0000256" key="2">
    <source>
        <dbReference type="ARBA" id="ARBA00022490"/>
    </source>
</evidence>
<dbReference type="GO" id="GO:0070976">
    <property type="term" value="F:TIR domain binding"/>
    <property type="evidence" value="ECO:0007669"/>
    <property type="project" value="InterPro"/>
</dbReference>
<dbReference type="GO" id="GO:0050830">
    <property type="term" value="P:defense response to Gram-positive bacterium"/>
    <property type="evidence" value="ECO:0007669"/>
    <property type="project" value="TreeGrafter"/>
</dbReference>
<dbReference type="GO" id="GO:0005886">
    <property type="term" value="C:plasma membrane"/>
    <property type="evidence" value="ECO:0007669"/>
    <property type="project" value="TreeGrafter"/>
</dbReference>
<comment type="subcellular location">
    <subcellularLocation>
        <location evidence="1">Cytoplasm</location>
    </subcellularLocation>
</comment>
<dbReference type="GO" id="GO:0002755">
    <property type="term" value="P:MyD88-dependent toll-like receptor signaling pathway"/>
    <property type="evidence" value="ECO:0007669"/>
    <property type="project" value="InterPro"/>
</dbReference>
<dbReference type="InterPro" id="IPR034249">
    <property type="entry name" value="MyD88_Death"/>
</dbReference>
<dbReference type="InterPro" id="IPR000157">
    <property type="entry name" value="TIR_dom"/>
</dbReference>
<dbReference type="InterPro" id="IPR017281">
    <property type="entry name" value="Myelin_different_resp_MyD88"/>
</dbReference>
<dbReference type="PANTHER" id="PTHR15079">
    <property type="entry name" value="MYD88"/>
    <property type="match status" value="1"/>
</dbReference>
<dbReference type="PROSITE" id="PS50017">
    <property type="entry name" value="DEATH_DOMAIN"/>
    <property type="match status" value="1"/>
</dbReference>
<dbReference type="GO" id="GO:0043123">
    <property type="term" value="P:positive regulation of canonical NF-kappaB signal transduction"/>
    <property type="evidence" value="ECO:0007669"/>
    <property type="project" value="InterPro"/>
</dbReference>
<dbReference type="GO" id="GO:0035325">
    <property type="term" value="F:Toll-like receptor binding"/>
    <property type="evidence" value="ECO:0007669"/>
    <property type="project" value="TreeGrafter"/>
</dbReference>
<dbReference type="InterPro" id="IPR000488">
    <property type="entry name" value="Death_dom"/>
</dbReference>
<organism evidence="8 9">
    <name type="scientific">Holothuria leucospilota</name>
    <name type="common">Black long sea cucumber</name>
    <name type="synonym">Mertensiothuria leucospilota</name>
    <dbReference type="NCBI Taxonomy" id="206669"/>
    <lineage>
        <taxon>Eukaryota</taxon>
        <taxon>Metazoa</taxon>
        <taxon>Echinodermata</taxon>
        <taxon>Eleutherozoa</taxon>
        <taxon>Echinozoa</taxon>
        <taxon>Holothuroidea</taxon>
        <taxon>Aspidochirotacea</taxon>
        <taxon>Aspidochirotida</taxon>
        <taxon>Holothuriidae</taxon>
        <taxon>Holothuria</taxon>
    </lineage>
</organism>
<dbReference type="PROSITE" id="PS50104">
    <property type="entry name" value="TIR"/>
    <property type="match status" value="1"/>
</dbReference>
<keyword evidence="9" id="KW-1185">Reference proteome</keyword>
<dbReference type="GO" id="GO:0045087">
    <property type="term" value="P:innate immune response"/>
    <property type="evidence" value="ECO:0007669"/>
    <property type="project" value="UniProtKB-KW"/>
</dbReference>
<evidence type="ECO:0000256" key="4">
    <source>
        <dbReference type="ARBA" id="ARBA00022859"/>
    </source>
</evidence>
<dbReference type="PANTHER" id="PTHR15079:SF3">
    <property type="entry name" value="MYELOID DIFFERENTIATION PRIMARY RESPONSE PROTEIN MYD88"/>
    <property type="match status" value="1"/>
</dbReference>
<evidence type="ECO:0000259" key="7">
    <source>
        <dbReference type="PROSITE" id="PS50104"/>
    </source>
</evidence>
<dbReference type="EMBL" id="JAIZAY010000009">
    <property type="protein sequence ID" value="KAJ8036403.1"/>
    <property type="molecule type" value="Genomic_DNA"/>
</dbReference>
<dbReference type="GO" id="GO:0005737">
    <property type="term" value="C:cytoplasm"/>
    <property type="evidence" value="ECO:0007669"/>
    <property type="project" value="UniProtKB-SubCell"/>
</dbReference>
<feature type="domain" description="Death" evidence="6">
    <location>
        <begin position="37"/>
        <end position="100"/>
    </location>
</feature>
<keyword evidence="4" id="KW-0391">Immunity</keyword>
<comment type="caution">
    <text evidence="8">The sequence shown here is derived from an EMBL/GenBank/DDBJ whole genome shotgun (WGS) entry which is preliminary data.</text>
</comment>
<evidence type="ECO:0000256" key="3">
    <source>
        <dbReference type="ARBA" id="ARBA00022588"/>
    </source>
</evidence>
<dbReference type="InterPro" id="IPR011029">
    <property type="entry name" value="DEATH-like_dom_sf"/>
</dbReference>
<sequence>MATNSMDLFSIPIIALGPTVRMKLSHYLNPEKDFALNWRFLAEALDYETLLIENLEMKPDPTRELLKDWGSKTGNSIGLLVETLKKLERDDVVTDIGHLLLQDAEKWQANRRREASRVQDPEVSSALSSANELRGITLRDDIAGEVERFDAYVCYCQEDFSFVKQMREILEGEYKLKLCIDVRDVVPGGSMATVTAELIENRCRRMMVILSPEFLKNDFGNFCVKFGVSLQPGGQSRKVIPVIVSPCDMPAIMMHLTPCDYTKKDVRPWFWQRLYRAIVAPL</sequence>
<gene>
    <name evidence="8" type="ORF">HOLleu_20364</name>
</gene>
<dbReference type="InterPro" id="IPR035897">
    <property type="entry name" value="Toll_tir_struct_dom_sf"/>
</dbReference>
<dbReference type="Proteomes" id="UP001152320">
    <property type="component" value="Chromosome 9"/>
</dbReference>
<dbReference type="AlphaFoldDB" id="A0A9Q1H8E2"/>
<dbReference type="Gene3D" id="3.40.50.10140">
    <property type="entry name" value="Toll/interleukin-1 receptor homology (TIR) domain"/>
    <property type="match status" value="1"/>
</dbReference>
<evidence type="ECO:0000259" key="6">
    <source>
        <dbReference type="PROSITE" id="PS50017"/>
    </source>
</evidence>
<keyword evidence="5" id="KW-0395">Inflammatory response</keyword>
<evidence type="ECO:0000313" key="8">
    <source>
        <dbReference type="EMBL" id="KAJ8036403.1"/>
    </source>
</evidence>
<proteinExistence type="predicted"/>
<dbReference type="Pfam" id="PF00531">
    <property type="entry name" value="Death"/>
    <property type="match status" value="1"/>
</dbReference>
<dbReference type="GO" id="GO:0008063">
    <property type="term" value="P:Toll signaling pathway"/>
    <property type="evidence" value="ECO:0007669"/>
    <property type="project" value="TreeGrafter"/>
</dbReference>
<dbReference type="FunFam" id="1.10.533.10:FF:000029">
    <property type="entry name" value="Myeloid differentiation primary response protein MyD88"/>
    <property type="match status" value="1"/>
</dbReference>
<evidence type="ECO:0000313" key="9">
    <source>
        <dbReference type="Proteomes" id="UP001152320"/>
    </source>
</evidence>
<reference evidence="8" key="1">
    <citation type="submission" date="2021-10" db="EMBL/GenBank/DDBJ databases">
        <title>Tropical sea cucumber genome reveals ecological adaptation and Cuvierian tubules defense mechanism.</title>
        <authorList>
            <person name="Chen T."/>
        </authorList>
    </citation>
    <scope>NUCLEOTIDE SEQUENCE</scope>
    <source>
        <strain evidence="8">Nanhai2018</strain>
        <tissue evidence="8">Muscle</tissue>
    </source>
</reference>
<keyword evidence="2" id="KW-0963">Cytoplasm</keyword>
<dbReference type="SUPFAM" id="SSF52200">
    <property type="entry name" value="Toll/Interleukin receptor TIR domain"/>
    <property type="match status" value="1"/>
</dbReference>
<dbReference type="SMART" id="SM00005">
    <property type="entry name" value="DEATH"/>
    <property type="match status" value="1"/>
</dbReference>
<dbReference type="Pfam" id="PF13676">
    <property type="entry name" value="TIR_2"/>
    <property type="match status" value="1"/>
</dbReference>
<dbReference type="CDD" id="cd08312">
    <property type="entry name" value="Death_MyD88"/>
    <property type="match status" value="1"/>
</dbReference>
<name>A0A9Q1H8E2_HOLLE</name>
<feature type="domain" description="TIR" evidence="7">
    <location>
        <begin position="147"/>
        <end position="278"/>
    </location>
</feature>
<dbReference type="SUPFAM" id="SSF47986">
    <property type="entry name" value="DEATH domain"/>
    <property type="match status" value="1"/>
</dbReference>
<accession>A0A9Q1H8E2</accession>
<evidence type="ECO:0000256" key="1">
    <source>
        <dbReference type="ARBA" id="ARBA00004496"/>
    </source>
</evidence>